<dbReference type="GO" id="GO:0016706">
    <property type="term" value="F:2-oxoglutarate-dependent dioxygenase activity"/>
    <property type="evidence" value="ECO:0007669"/>
    <property type="project" value="TreeGrafter"/>
</dbReference>
<dbReference type="InterPro" id="IPR051323">
    <property type="entry name" value="AtsK-like"/>
</dbReference>
<accession>A0AA41PW83</accession>
<dbReference type="Gene3D" id="3.60.130.10">
    <property type="entry name" value="Clavaminate synthase-like"/>
    <property type="match status" value="1"/>
</dbReference>
<evidence type="ECO:0000256" key="1">
    <source>
        <dbReference type="ARBA" id="ARBA00005896"/>
    </source>
</evidence>
<evidence type="ECO:0000256" key="4">
    <source>
        <dbReference type="ARBA" id="ARBA00023002"/>
    </source>
</evidence>
<dbReference type="InterPro" id="IPR042098">
    <property type="entry name" value="TauD-like_sf"/>
</dbReference>
<evidence type="ECO:0000313" key="8">
    <source>
        <dbReference type="Proteomes" id="UP001165378"/>
    </source>
</evidence>
<organism evidence="7 8">
    <name type="scientific">Yinghuangia soli</name>
    <dbReference type="NCBI Taxonomy" id="2908204"/>
    <lineage>
        <taxon>Bacteria</taxon>
        <taxon>Bacillati</taxon>
        <taxon>Actinomycetota</taxon>
        <taxon>Actinomycetes</taxon>
        <taxon>Kitasatosporales</taxon>
        <taxon>Streptomycetaceae</taxon>
        <taxon>Yinghuangia</taxon>
    </lineage>
</organism>
<dbReference type="Proteomes" id="UP001165378">
    <property type="component" value="Unassembled WGS sequence"/>
</dbReference>
<proteinExistence type="inferred from homology"/>
<evidence type="ECO:0000259" key="6">
    <source>
        <dbReference type="Pfam" id="PF02668"/>
    </source>
</evidence>
<dbReference type="GO" id="GO:0005737">
    <property type="term" value="C:cytoplasm"/>
    <property type="evidence" value="ECO:0007669"/>
    <property type="project" value="TreeGrafter"/>
</dbReference>
<keyword evidence="4" id="KW-0560">Oxidoreductase</keyword>
<dbReference type="Pfam" id="PF02668">
    <property type="entry name" value="TauD"/>
    <property type="match status" value="1"/>
</dbReference>
<evidence type="ECO:0000256" key="3">
    <source>
        <dbReference type="ARBA" id="ARBA00022964"/>
    </source>
</evidence>
<keyword evidence="2" id="KW-0479">Metal-binding</keyword>
<dbReference type="RefSeq" id="WP_235050105.1">
    <property type="nucleotide sequence ID" value="NZ_JAKFHA010000001.1"/>
</dbReference>
<keyword evidence="3 7" id="KW-0223">Dioxygenase</keyword>
<protein>
    <submittedName>
        <fullName evidence="7">TauD/TfdA family dioxygenase</fullName>
    </submittedName>
</protein>
<feature type="domain" description="TauD/TfdA-like" evidence="6">
    <location>
        <begin position="5"/>
        <end position="252"/>
    </location>
</feature>
<evidence type="ECO:0000256" key="2">
    <source>
        <dbReference type="ARBA" id="ARBA00022723"/>
    </source>
</evidence>
<evidence type="ECO:0000256" key="5">
    <source>
        <dbReference type="ARBA" id="ARBA00023004"/>
    </source>
</evidence>
<sequence>MSLSIRQLPQALGAVVTGLPEKFDSVLGEQLHEAWMEHLVLFFPQAHLDDERLVELGSLFGDLAATTPGEENDARDYMTKLGKGGEILELDSDKERGANIWHTDLTFAETPSIGALLSMQVCPERGGDTMWLNQYRAYETLAEPVRILADSLRAKHGRAPFTGTAVHPVVTTHPVTGRRTLFVNRGWTAGIEGLSSIESNAILRMLCEHAERPENTVRWTWQAGDAALWDNRCTQHYAINDYGDAKRVLHRVAIYPRAAA</sequence>
<comment type="similarity">
    <text evidence="1">Belongs to the TfdA dioxygenase family.</text>
</comment>
<dbReference type="PANTHER" id="PTHR30468">
    <property type="entry name" value="ALPHA-KETOGLUTARATE-DEPENDENT SULFONATE DIOXYGENASE"/>
    <property type="match status" value="1"/>
</dbReference>
<dbReference type="PANTHER" id="PTHR30468:SF1">
    <property type="entry name" value="ALPHA-KETOGLUTARATE-DEPENDENT SULFONATE DIOXYGENASE"/>
    <property type="match status" value="1"/>
</dbReference>
<dbReference type="EMBL" id="JAKFHA010000001">
    <property type="protein sequence ID" value="MCF2526044.1"/>
    <property type="molecule type" value="Genomic_DNA"/>
</dbReference>
<keyword evidence="8" id="KW-1185">Reference proteome</keyword>
<dbReference type="InterPro" id="IPR003819">
    <property type="entry name" value="TauD/TfdA-like"/>
</dbReference>
<dbReference type="SUPFAM" id="SSF51197">
    <property type="entry name" value="Clavaminate synthase-like"/>
    <property type="match status" value="1"/>
</dbReference>
<keyword evidence="5" id="KW-0408">Iron</keyword>
<comment type="caution">
    <text evidence="7">The sequence shown here is derived from an EMBL/GenBank/DDBJ whole genome shotgun (WGS) entry which is preliminary data.</text>
</comment>
<dbReference type="AlphaFoldDB" id="A0AA41PW83"/>
<name>A0AA41PW83_9ACTN</name>
<evidence type="ECO:0000313" key="7">
    <source>
        <dbReference type="EMBL" id="MCF2526044.1"/>
    </source>
</evidence>
<dbReference type="GO" id="GO:0046872">
    <property type="term" value="F:metal ion binding"/>
    <property type="evidence" value="ECO:0007669"/>
    <property type="project" value="UniProtKB-KW"/>
</dbReference>
<gene>
    <name evidence="7" type="ORF">LZ495_02235</name>
</gene>
<reference evidence="7" key="1">
    <citation type="submission" date="2022-01" db="EMBL/GenBank/DDBJ databases">
        <title>Genome-Based Taxonomic Classification of the Phylum Actinobacteria.</title>
        <authorList>
            <person name="Gao Y."/>
        </authorList>
    </citation>
    <scope>NUCLEOTIDE SEQUENCE</scope>
    <source>
        <strain evidence="7">KLBMP 8922</strain>
    </source>
</reference>